<dbReference type="RefSeq" id="WP_065015366.1">
    <property type="nucleotide sequence ID" value="NZ_LZKJ01000143.1"/>
</dbReference>
<dbReference type="EMBL" id="LZKJ01000143">
    <property type="protein sequence ID" value="OBI43930.1"/>
    <property type="molecule type" value="Genomic_DNA"/>
</dbReference>
<comment type="caution">
    <text evidence="1">The sequence shown here is derived from an EMBL/GenBank/DDBJ whole genome shotgun (WGS) entry which is preliminary data.</text>
</comment>
<sequence>MTIGQVPDLFDGQAAPSRDDYVLAQGFLRNPEYCRGVLPDERMWPPELDRLPANDDGRIRIDRAVVFAIARRAITELDDPWSATQLHAAITFWGAPPGQSTTRAAKPFADANVAGRLTQAIEITRGEGPISAYKALSRHQRLWVRGLGPSYFTKLMYFAGYDAKPYLSQPLIMDDNVIAGLIKVTGHPWEASGDHYTRYLDLAKDWAYEFATEPDVIERRLFALGS</sequence>
<reference evidence="2" key="1">
    <citation type="submission" date="2016-06" db="EMBL/GenBank/DDBJ databases">
        <authorList>
            <person name="Sutton G."/>
            <person name="Brinkac L."/>
            <person name="Sanka R."/>
            <person name="Adams M."/>
            <person name="Lau E."/>
            <person name="Sam S."/>
            <person name="Sreng N."/>
            <person name="Him V."/>
            <person name="Kerleguer A."/>
            <person name="Cheng S."/>
        </authorList>
    </citation>
    <scope>NUCLEOTIDE SEQUENCE [LARGE SCALE GENOMIC DNA]</scope>
    <source>
        <strain evidence="2">E861</strain>
    </source>
</reference>
<gene>
    <name evidence="1" type="ORF">A5707_03945</name>
</gene>
<dbReference type="AlphaFoldDB" id="A0A1A2Z0W4"/>
<name>A0A1A2Z0W4_9MYCO</name>
<accession>A0A1A2Z0W4</accession>
<dbReference type="InterPro" id="IPR048868">
    <property type="entry name" value="OGG-like_put"/>
</dbReference>
<organism evidence="1 2">
    <name type="scientific">Mycobacterium kyorinense</name>
    <dbReference type="NCBI Taxonomy" id="487514"/>
    <lineage>
        <taxon>Bacteria</taxon>
        <taxon>Bacillati</taxon>
        <taxon>Actinomycetota</taxon>
        <taxon>Actinomycetes</taxon>
        <taxon>Mycobacteriales</taxon>
        <taxon>Mycobacteriaceae</taxon>
        <taxon>Mycobacterium</taxon>
    </lineage>
</organism>
<evidence type="ECO:0000313" key="1">
    <source>
        <dbReference type="EMBL" id="OBI43930.1"/>
    </source>
</evidence>
<dbReference type="Pfam" id="PF21790">
    <property type="entry name" value="OGG"/>
    <property type="match status" value="1"/>
</dbReference>
<proteinExistence type="predicted"/>
<dbReference type="Proteomes" id="UP000093592">
    <property type="component" value="Unassembled WGS sequence"/>
</dbReference>
<evidence type="ECO:0000313" key="2">
    <source>
        <dbReference type="Proteomes" id="UP000093592"/>
    </source>
</evidence>
<protein>
    <submittedName>
        <fullName evidence="1">Uncharacterized protein</fullName>
    </submittedName>
</protein>